<sequence length="141" mass="15288">MWVRIKEVNGLRAWWGGVLGLGLLVTGCGSAPGSFSDPPTILRVNSRTTVEIQWKSPPTALQTAISVVRITPPPANSAAISATLQMTSMSMPGESVTYIRESPGVFQGTVIPTMAGTWRLNLSIQTTRWHWSRSIPVEVNN</sequence>
<dbReference type="HOGENOM" id="CLU_1824325_0_0_9"/>
<dbReference type="PATRIC" id="fig|679936.5.peg.1038"/>
<dbReference type="STRING" id="679936.Sulac_0980"/>
<dbReference type="PROSITE" id="PS51257">
    <property type="entry name" value="PROKAR_LIPOPROTEIN"/>
    <property type="match status" value="1"/>
</dbReference>
<accession>G8TTA1</accession>
<proteinExistence type="predicted"/>
<keyword evidence="2" id="KW-1185">Reference proteome</keyword>
<dbReference type="EMBL" id="CP003179">
    <property type="protein sequence ID" value="AEW04481.1"/>
    <property type="molecule type" value="Genomic_DNA"/>
</dbReference>
<name>G8TTA1_SULAD</name>
<evidence type="ECO:0000313" key="1">
    <source>
        <dbReference type="EMBL" id="AEW04481.1"/>
    </source>
</evidence>
<reference evidence="2" key="1">
    <citation type="submission" date="2011-12" db="EMBL/GenBank/DDBJ databases">
        <title>The complete genome of chromosome of Sulfobacillus acidophilus DSM 10332.</title>
        <authorList>
            <person name="Lucas S."/>
            <person name="Han J."/>
            <person name="Lapidus A."/>
            <person name="Bruce D."/>
            <person name="Goodwin L."/>
            <person name="Pitluck S."/>
            <person name="Peters L."/>
            <person name="Kyrpides N."/>
            <person name="Mavromatis K."/>
            <person name="Ivanova N."/>
            <person name="Mikhailova N."/>
            <person name="Chertkov O."/>
            <person name="Saunders E."/>
            <person name="Detter J.C."/>
            <person name="Tapia R."/>
            <person name="Han C."/>
            <person name="Land M."/>
            <person name="Hauser L."/>
            <person name="Markowitz V."/>
            <person name="Cheng J.-F."/>
            <person name="Hugenholtz P."/>
            <person name="Woyke T."/>
            <person name="Wu D."/>
            <person name="Pukall R."/>
            <person name="Gehrich-Schroeter G."/>
            <person name="Schneider S."/>
            <person name="Klenk H.-P."/>
            <person name="Eisen J.A."/>
        </authorList>
    </citation>
    <scope>NUCLEOTIDE SEQUENCE [LARGE SCALE GENOMIC DNA]</scope>
    <source>
        <strain evidence="2">ATCC 700253 / DSM 10332 / NAL</strain>
    </source>
</reference>
<dbReference type="KEGG" id="sap:Sulac_0980"/>
<dbReference type="AlphaFoldDB" id="G8TTA1"/>
<protein>
    <submittedName>
        <fullName evidence="1">Uncharacterized protein</fullName>
    </submittedName>
</protein>
<organism evidence="1 2">
    <name type="scientific">Sulfobacillus acidophilus (strain ATCC 700253 / DSM 10332 / NAL)</name>
    <dbReference type="NCBI Taxonomy" id="679936"/>
    <lineage>
        <taxon>Bacteria</taxon>
        <taxon>Bacillati</taxon>
        <taxon>Bacillota</taxon>
        <taxon>Clostridia</taxon>
        <taxon>Eubacteriales</taxon>
        <taxon>Clostridiales Family XVII. Incertae Sedis</taxon>
        <taxon>Sulfobacillus</taxon>
    </lineage>
</organism>
<reference evidence="1 2" key="2">
    <citation type="journal article" date="2012" name="Stand. Genomic Sci.">
        <title>Complete genome sequence of the moderately thermophilic mineral-sulfide-oxidizing firmicute Sulfobacillus acidophilus type strain (NAL(T)).</title>
        <authorList>
            <person name="Anderson I."/>
            <person name="Chertkov O."/>
            <person name="Chen A."/>
            <person name="Saunders E."/>
            <person name="Lapidus A."/>
            <person name="Nolan M."/>
            <person name="Lucas S."/>
            <person name="Hammon N."/>
            <person name="Deshpande S."/>
            <person name="Cheng J.F."/>
            <person name="Han C."/>
            <person name="Tapia R."/>
            <person name="Goodwin L.A."/>
            <person name="Pitluck S."/>
            <person name="Liolios K."/>
            <person name="Pagani I."/>
            <person name="Ivanova N."/>
            <person name="Mikhailova N."/>
            <person name="Pati A."/>
            <person name="Palaniappan K."/>
            <person name="Land M."/>
            <person name="Pan C."/>
            <person name="Rohde M."/>
            <person name="Pukall R."/>
            <person name="Goker M."/>
            <person name="Detter J.C."/>
            <person name="Woyke T."/>
            <person name="Bristow J."/>
            <person name="Eisen J.A."/>
            <person name="Markowitz V."/>
            <person name="Hugenholtz P."/>
            <person name="Kyrpides N.C."/>
            <person name="Klenk H.P."/>
            <person name="Mavromatis K."/>
        </authorList>
    </citation>
    <scope>NUCLEOTIDE SEQUENCE [LARGE SCALE GENOMIC DNA]</scope>
    <source>
        <strain evidence="2">ATCC 700253 / DSM 10332 / NAL</strain>
    </source>
</reference>
<gene>
    <name evidence="1" type="ordered locus">Sulac_0980</name>
</gene>
<evidence type="ECO:0000313" key="2">
    <source>
        <dbReference type="Proteomes" id="UP000005439"/>
    </source>
</evidence>
<dbReference type="Proteomes" id="UP000005439">
    <property type="component" value="Chromosome"/>
</dbReference>